<evidence type="ECO:0000313" key="1">
    <source>
        <dbReference type="EMBL" id="MFC3833429.1"/>
    </source>
</evidence>
<name>A0ABV7Z8U1_9DEIO</name>
<protein>
    <submittedName>
        <fullName evidence="1">Uncharacterized protein</fullName>
    </submittedName>
</protein>
<evidence type="ECO:0000313" key="2">
    <source>
        <dbReference type="Proteomes" id="UP001595803"/>
    </source>
</evidence>
<gene>
    <name evidence="1" type="ORF">ACFOSB_11230</name>
</gene>
<dbReference type="RefSeq" id="WP_380101978.1">
    <property type="nucleotide sequence ID" value="NZ_JBHRZG010000011.1"/>
</dbReference>
<sequence length="44" mass="5177">MQIIVMITLNLTLYDLQVVQDAMLERPHRYPSGLTFIQARADDW</sequence>
<keyword evidence="2" id="KW-1185">Reference proteome</keyword>
<proteinExistence type="predicted"/>
<dbReference type="Proteomes" id="UP001595803">
    <property type="component" value="Unassembled WGS sequence"/>
</dbReference>
<organism evidence="1 2">
    <name type="scientific">Deinococcus rufus</name>
    <dbReference type="NCBI Taxonomy" id="2136097"/>
    <lineage>
        <taxon>Bacteria</taxon>
        <taxon>Thermotogati</taxon>
        <taxon>Deinococcota</taxon>
        <taxon>Deinococci</taxon>
        <taxon>Deinococcales</taxon>
        <taxon>Deinococcaceae</taxon>
        <taxon>Deinococcus</taxon>
    </lineage>
</organism>
<reference evidence="2" key="1">
    <citation type="journal article" date="2019" name="Int. J. Syst. Evol. Microbiol.">
        <title>The Global Catalogue of Microorganisms (GCM) 10K type strain sequencing project: providing services to taxonomists for standard genome sequencing and annotation.</title>
        <authorList>
            <consortium name="The Broad Institute Genomics Platform"/>
            <consortium name="The Broad Institute Genome Sequencing Center for Infectious Disease"/>
            <person name="Wu L."/>
            <person name="Ma J."/>
        </authorList>
    </citation>
    <scope>NUCLEOTIDE SEQUENCE [LARGE SCALE GENOMIC DNA]</scope>
    <source>
        <strain evidence="2">CCTCC AB 2017081</strain>
    </source>
</reference>
<comment type="caution">
    <text evidence="1">The sequence shown here is derived from an EMBL/GenBank/DDBJ whole genome shotgun (WGS) entry which is preliminary data.</text>
</comment>
<dbReference type="EMBL" id="JBHRZG010000011">
    <property type="protein sequence ID" value="MFC3833429.1"/>
    <property type="molecule type" value="Genomic_DNA"/>
</dbReference>
<accession>A0ABV7Z8U1</accession>